<dbReference type="Gene3D" id="3.60.40.10">
    <property type="entry name" value="PPM-type phosphatase domain"/>
    <property type="match status" value="1"/>
</dbReference>
<evidence type="ECO:0000256" key="2">
    <source>
        <dbReference type="SAM" id="Phobius"/>
    </source>
</evidence>
<dbReference type="SMART" id="SM00331">
    <property type="entry name" value="PP2C_SIG"/>
    <property type="match status" value="1"/>
</dbReference>
<evidence type="ECO:0000313" key="6">
    <source>
        <dbReference type="Proteomes" id="UP000623419"/>
    </source>
</evidence>
<dbReference type="Gene3D" id="6.10.340.10">
    <property type="match status" value="1"/>
</dbReference>
<evidence type="ECO:0000259" key="3">
    <source>
        <dbReference type="PROSITE" id="PS50885"/>
    </source>
</evidence>
<organism evidence="5 6">
    <name type="scientific">Arenimonas soli</name>
    <dbReference type="NCBI Taxonomy" id="2269504"/>
    <lineage>
        <taxon>Bacteria</taxon>
        <taxon>Pseudomonadati</taxon>
        <taxon>Pseudomonadota</taxon>
        <taxon>Gammaproteobacteria</taxon>
        <taxon>Lysobacterales</taxon>
        <taxon>Lysobacteraceae</taxon>
        <taxon>Arenimonas</taxon>
    </lineage>
</organism>
<accession>A0ABQ1HNN9</accession>
<comment type="caution">
    <text evidence="5">The sequence shown here is derived from an EMBL/GenBank/DDBJ whole genome shotgun (WGS) entry which is preliminary data.</text>
</comment>
<dbReference type="RefSeq" id="WP_229668527.1">
    <property type="nucleotide sequence ID" value="NZ_BMKC01000003.1"/>
</dbReference>
<dbReference type="CDD" id="cd12913">
    <property type="entry name" value="PDC1_MCP_like"/>
    <property type="match status" value="1"/>
</dbReference>
<evidence type="ECO:0000256" key="1">
    <source>
        <dbReference type="ARBA" id="ARBA00022801"/>
    </source>
</evidence>
<proteinExistence type="predicted"/>
<keyword evidence="2" id="KW-0472">Membrane</keyword>
<protein>
    <submittedName>
        <fullName evidence="5">IcfG protein</fullName>
    </submittedName>
</protein>
<dbReference type="PROSITE" id="PS50885">
    <property type="entry name" value="HAMP"/>
    <property type="match status" value="1"/>
</dbReference>
<keyword evidence="2" id="KW-0812">Transmembrane</keyword>
<dbReference type="PANTHER" id="PTHR43156">
    <property type="entry name" value="STAGE II SPORULATION PROTEIN E-RELATED"/>
    <property type="match status" value="1"/>
</dbReference>
<dbReference type="CDD" id="cd18774">
    <property type="entry name" value="PDC2_HK_sensor"/>
    <property type="match status" value="1"/>
</dbReference>
<dbReference type="EMBL" id="BMKC01000003">
    <property type="protein sequence ID" value="GGA83432.1"/>
    <property type="molecule type" value="Genomic_DNA"/>
</dbReference>
<dbReference type="SMART" id="SM00304">
    <property type="entry name" value="HAMP"/>
    <property type="match status" value="1"/>
</dbReference>
<dbReference type="SUPFAM" id="SSF81606">
    <property type="entry name" value="PP2C-like"/>
    <property type="match status" value="1"/>
</dbReference>
<keyword evidence="1" id="KW-0378">Hydrolase</keyword>
<dbReference type="Proteomes" id="UP000623419">
    <property type="component" value="Unassembled WGS sequence"/>
</dbReference>
<dbReference type="Pfam" id="PF07228">
    <property type="entry name" value="SpoIIE"/>
    <property type="match status" value="1"/>
</dbReference>
<evidence type="ECO:0000259" key="4">
    <source>
        <dbReference type="PROSITE" id="PS51746"/>
    </source>
</evidence>
<dbReference type="InterPro" id="IPR003660">
    <property type="entry name" value="HAMP_dom"/>
</dbReference>
<feature type="domain" description="HAMP" evidence="3">
    <location>
        <begin position="347"/>
        <end position="400"/>
    </location>
</feature>
<dbReference type="PANTHER" id="PTHR43156:SF2">
    <property type="entry name" value="STAGE II SPORULATION PROTEIN E"/>
    <property type="match status" value="1"/>
</dbReference>
<gene>
    <name evidence="5" type="primary">icfG</name>
    <name evidence="5" type="ORF">GCM10011521_22230</name>
</gene>
<feature type="domain" description="PPM-type phosphatase" evidence="4">
    <location>
        <begin position="436"/>
        <end position="652"/>
    </location>
</feature>
<dbReference type="SUPFAM" id="SSF158472">
    <property type="entry name" value="HAMP domain-like"/>
    <property type="match status" value="1"/>
</dbReference>
<keyword evidence="6" id="KW-1185">Reference proteome</keyword>
<dbReference type="InterPro" id="IPR036457">
    <property type="entry name" value="PPM-type-like_dom_sf"/>
</dbReference>
<dbReference type="PROSITE" id="PS51746">
    <property type="entry name" value="PPM_2"/>
    <property type="match status" value="1"/>
</dbReference>
<name>A0ABQ1HNN9_9GAMM</name>
<dbReference type="InterPro" id="IPR001932">
    <property type="entry name" value="PPM-type_phosphatase-like_dom"/>
</dbReference>
<dbReference type="Gene3D" id="3.30.450.20">
    <property type="entry name" value="PAS domain"/>
    <property type="match status" value="1"/>
</dbReference>
<sequence>MLETSHPVGPIPWRRSLRTRLALWTSLTSILLLAAVALIFYLAIRGVLIANTQAEMRGLSQQAAGRLEATLDSVQVSGRTLAGAASGLGRQPMDLRALMQATLDADPAIAGVMIAMEPGRLGDEDPGFDWYVRRQGPAKLESRLAELGYADFRIEPWYTRTVGTSQPWWSEAYSNDATAGDLFVTYNLPLYRPGSEGVKGGAIGMVSLDVPVRRLRAQLGQLVDDPALVPMLFSPEHQVVMHPRPDHRGPLDEVIKERGRPDLAPLADALKRRMSLEFVHDVPGEDGEPAQRHYSFTRPVGDSGWSFALSVPERVILAQLDEVTLWGLGGGLLGVALCVWAVRRHAGRIARPIEDLTDSAGHLARGEFDYPLRHTQRKDEVGVMARAFDTARTSLKRQMREIADMGSARQKLESELDIARDIQRGMLPPGGRLRENGSAVEWQGLLEPAKAVGGDFYNVFRRDGHVLWFVIGDVSDKGVPAALFMARTMTVLEVAAEAGGSPGAALAEAAAHLAERNETCMFATVLCGVLDLRGGRLSLASAGHEAPVLLHADGRREWLPVPTAGPLGIDVAGDYPVWHGRLEPGDTLLLYTDGVTEAFDAADQAFGEDRMLAALDPALEPAALCTTLAHAVHEFAGNAPQSDDITLLALRYDGNPEGG</sequence>
<reference evidence="6" key="1">
    <citation type="journal article" date="2019" name="Int. J. Syst. Evol. Microbiol.">
        <title>The Global Catalogue of Microorganisms (GCM) 10K type strain sequencing project: providing services to taxonomists for standard genome sequencing and annotation.</title>
        <authorList>
            <consortium name="The Broad Institute Genomics Platform"/>
            <consortium name="The Broad Institute Genome Sequencing Center for Infectious Disease"/>
            <person name="Wu L."/>
            <person name="Ma J."/>
        </authorList>
    </citation>
    <scope>NUCLEOTIDE SEQUENCE [LARGE SCALE GENOMIC DNA]</scope>
    <source>
        <strain evidence="6">CGMCC 1.15905</strain>
    </source>
</reference>
<evidence type="ECO:0000313" key="5">
    <source>
        <dbReference type="EMBL" id="GGA83432.1"/>
    </source>
</evidence>
<feature type="transmembrane region" description="Helical" evidence="2">
    <location>
        <begin position="21"/>
        <end position="44"/>
    </location>
</feature>
<dbReference type="CDD" id="cd06225">
    <property type="entry name" value="HAMP"/>
    <property type="match status" value="1"/>
</dbReference>
<dbReference type="Pfam" id="PF00672">
    <property type="entry name" value="HAMP"/>
    <property type="match status" value="1"/>
</dbReference>
<keyword evidence="2" id="KW-1133">Transmembrane helix</keyword>
<dbReference type="InterPro" id="IPR052016">
    <property type="entry name" value="Bact_Sigma-Reg"/>
</dbReference>